<feature type="compositionally biased region" description="Low complexity" evidence="1">
    <location>
        <begin position="1063"/>
        <end position="1099"/>
    </location>
</feature>
<feature type="compositionally biased region" description="Polar residues" evidence="1">
    <location>
        <begin position="1221"/>
        <end position="1234"/>
    </location>
</feature>
<feature type="compositionally biased region" description="Polar residues" evidence="1">
    <location>
        <begin position="528"/>
        <end position="550"/>
    </location>
</feature>
<evidence type="ECO:0000313" key="3">
    <source>
        <dbReference type="EMBL" id="RAL03845.1"/>
    </source>
</evidence>
<feature type="compositionally biased region" description="Low complexity" evidence="1">
    <location>
        <begin position="461"/>
        <end position="475"/>
    </location>
</feature>
<feature type="region of interest" description="Disordered" evidence="1">
    <location>
        <begin position="666"/>
        <end position="1270"/>
    </location>
</feature>
<dbReference type="Proteomes" id="UP000249402">
    <property type="component" value="Unassembled WGS sequence"/>
</dbReference>
<dbReference type="GeneID" id="37219710"/>
<dbReference type="SUPFAM" id="SSF50729">
    <property type="entry name" value="PH domain-like"/>
    <property type="match status" value="1"/>
</dbReference>
<feature type="compositionally biased region" description="Low complexity" evidence="1">
    <location>
        <begin position="112"/>
        <end position="145"/>
    </location>
</feature>
<feature type="compositionally biased region" description="Polar residues" evidence="1">
    <location>
        <begin position="192"/>
        <end position="203"/>
    </location>
</feature>
<feature type="compositionally biased region" description="Low complexity" evidence="1">
    <location>
        <begin position="53"/>
        <end position="62"/>
    </location>
</feature>
<dbReference type="PANTHER" id="PTHR38697:SF1">
    <property type="entry name" value="NUCLEAR PORE COMPLEX PROTEIN SIMILAR TO S. CEREVISIAE NUP2 (EUROFUNG)"/>
    <property type="match status" value="1"/>
</dbReference>
<dbReference type="STRING" id="1448316.A0A395H9K6"/>
<evidence type="ECO:0000259" key="2">
    <source>
        <dbReference type="PROSITE" id="PS50196"/>
    </source>
</evidence>
<feature type="compositionally biased region" description="Acidic residues" evidence="1">
    <location>
        <begin position="1240"/>
        <end position="1249"/>
    </location>
</feature>
<name>A0A395H9K6_9EURO</name>
<sequence length="1373" mass="140748">MSKRTAQGPQGDKDSDLFAFNMSSTPDDKPQRATAAQMANRKIRDIRKRRPNSAAPGAPAPSFGGGPFNSIDPNTVSSTPANPQPPSNGFTFGQNQSFPGASPAPAQSNQNGGTPFAFGSGSGSSSSSFNFSSSFGGTSSTSNPFASMNTTSTSSDQSSKPASFSGFQGSLFNAPPAGSQSPAQQPLPSGSMFGTPSQQNASSGGLFGTNAAGGPPVSSGAATPTTGSIFGQNNAAASTPSTNVFGQSSVKKPSPFGQSTAFGSDSMQTSPDAKGSASQSKPSIFAGAPAPPPSFGGNTSFSSTGGGSLFGAPTSSAAETPSKPVFEFKSSTPSSSLFGGATTQTTSIATPSASTPASAAATTATPASSSIFGAASAAKPSVNPFQSTNLFQSTPSTAQKPAEEKKEEDKPAELQPKSPFQFTPSTTTTGSSLFSKSETTAPAAPSAGLFQTSSTKDLFEPKPAATAAPEQPKAAGNPFGGLFAKPATPSKPAVEQQPLPSSSTPFQGLFSKPSTPSDAGKTNEAEKQSTPGQLSFTPSTNGFSQTSNLFSPKPPASPAPALETKAQTPLTSAVPAESPFKVNGVKSTPPVQTNGIPAPSTFGQIQTPKVSDKADKKTTEDAEMLYRMRVLNECFKREMAKMDPSTQNFDSAVQFYMRVRATLGASVGAKRKAAGDNVEGGPAKKVQTFGTPFGHAAAPKENSTAPAVTAPSSTPFKAFGTSQTAPSSGKRKSIDDGDDRSPAKRVNGDSTTASIFAQSFSKSKTESDESVDAESSSVRPSTPESTKPALFSTTPSTAPAKPSFSFPPAGKKDSAPAPLFSSSMSSATSTSAAPVGDAPKNPFVLKPTGNEGASSLPKFGSTGGTDFFAQFKAQSAKDAEKEKEKRKAEDFDSEEEDEAEWERRDAEEQRQKQESFDSQTQKRAKFVPGKGFVFEDECNDSSEKKSEEASAAASSAETSVFAKQNNTAVKSSNIFGHLSATPSEADDNDNEADDTEEASTPGDESDDTTESSPAKSGTTDAKADAAESSAKDSESGGRSLFDRVQYDEDGKPKRQGEEEQKGSMSTLFGSSKFSSSFNTPTSLTPASSSESSQAASKPPTTSIFGAANTSSSIFGTPLSGSGTNTPSLFSAGQGTTTSAGDNTWKPNSPIKFATDSASASTSKPDSGSATPAPEAPKPFSNLFGAPPSLTKSSTSKPTTPSLGFSFGAPNQSAPSLLAPSILTSATPSRSSTPGGASDTGAEESGDGDAAESLPQVDLSRGGAGEENEDVVAESRARAMKHSTAGGWESQGVGFLRVLKDRTTSRGRILVRADPSGNVILNARLMNEIKYSVAKNSVQFMVPQAEGPPQLWALRVKTNADAERLCAAMEETKN</sequence>
<feature type="domain" description="RanBD1" evidence="2">
    <location>
        <begin position="1246"/>
        <end position="1373"/>
    </location>
</feature>
<dbReference type="InterPro" id="IPR011993">
    <property type="entry name" value="PH-like_dom_sf"/>
</dbReference>
<dbReference type="InterPro" id="IPR000156">
    <property type="entry name" value="Ran_bind_dom"/>
</dbReference>
<dbReference type="InterPro" id="IPR053074">
    <property type="entry name" value="NPC_Nucleoporin"/>
</dbReference>
<evidence type="ECO:0000313" key="4">
    <source>
        <dbReference type="Proteomes" id="UP000249402"/>
    </source>
</evidence>
<feature type="compositionally biased region" description="Polar residues" evidence="1">
    <location>
        <begin position="71"/>
        <end position="111"/>
    </location>
</feature>
<feature type="compositionally biased region" description="Basic and acidic residues" evidence="1">
    <location>
        <begin position="901"/>
        <end position="915"/>
    </location>
</feature>
<feature type="region of interest" description="Disordered" evidence="1">
    <location>
        <begin position="1"/>
        <end position="619"/>
    </location>
</feature>
<reference evidence="3 4" key="1">
    <citation type="submission" date="2018-02" db="EMBL/GenBank/DDBJ databases">
        <title>The genomes of Aspergillus section Nigri reveals drivers in fungal speciation.</title>
        <authorList>
            <consortium name="DOE Joint Genome Institute"/>
            <person name="Vesth T.C."/>
            <person name="Nybo J."/>
            <person name="Theobald S."/>
            <person name="Brandl J."/>
            <person name="Frisvad J.C."/>
            <person name="Nielsen K.F."/>
            <person name="Lyhne E.K."/>
            <person name="Kogle M.E."/>
            <person name="Kuo A."/>
            <person name="Riley R."/>
            <person name="Clum A."/>
            <person name="Nolan M."/>
            <person name="Lipzen A."/>
            <person name="Salamov A."/>
            <person name="Henrissat B."/>
            <person name="Wiebenga A."/>
            <person name="De vries R.P."/>
            <person name="Grigoriev I.V."/>
            <person name="Mortensen U.H."/>
            <person name="Andersen M.R."/>
            <person name="Baker S.E."/>
        </authorList>
    </citation>
    <scope>NUCLEOTIDE SEQUENCE [LARGE SCALE GENOMIC DNA]</scope>
    <source>
        <strain evidence="3 4">CBS 121593</strain>
    </source>
</reference>
<proteinExistence type="predicted"/>
<feature type="compositionally biased region" description="Basic and acidic residues" evidence="1">
    <location>
        <begin position="732"/>
        <end position="742"/>
    </location>
</feature>
<dbReference type="PROSITE" id="PS50196">
    <property type="entry name" value="RANBD1"/>
    <property type="match status" value="1"/>
</dbReference>
<feature type="compositionally biased region" description="Polar residues" evidence="1">
    <location>
        <begin position="383"/>
        <end position="399"/>
    </location>
</feature>
<dbReference type="OrthoDB" id="185618at2759"/>
<dbReference type="EMBL" id="KZ824426">
    <property type="protein sequence ID" value="RAL03845.1"/>
    <property type="molecule type" value="Genomic_DNA"/>
</dbReference>
<protein>
    <recommendedName>
        <fullName evidence="2">RanBD1 domain-containing protein</fullName>
    </recommendedName>
</protein>
<feature type="compositionally biased region" description="Low complexity" evidence="1">
    <location>
        <begin position="174"/>
        <end position="191"/>
    </location>
</feature>
<feature type="compositionally biased region" description="Acidic residues" evidence="1">
    <location>
        <begin position="984"/>
        <end position="1009"/>
    </location>
</feature>
<feature type="compositionally biased region" description="Polar residues" evidence="1">
    <location>
        <begin position="1010"/>
        <end position="1019"/>
    </location>
</feature>
<dbReference type="Pfam" id="PF00638">
    <property type="entry name" value="Ran_BP1"/>
    <property type="match status" value="1"/>
</dbReference>
<feature type="compositionally biased region" description="Polar residues" evidence="1">
    <location>
        <begin position="585"/>
        <end position="609"/>
    </location>
</feature>
<feature type="compositionally biased region" description="Basic and acidic residues" evidence="1">
    <location>
        <begin position="401"/>
        <end position="412"/>
    </location>
</feature>
<feature type="compositionally biased region" description="Polar residues" evidence="1">
    <location>
        <begin position="748"/>
        <end position="762"/>
    </location>
</feature>
<feature type="compositionally biased region" description="Low complexity" evidence="1">
    <location>
        <begin position="791"/>
        <end position="834"/>
    </location>
</feature>
<feature type="compositionally biased region" description="Basic and acidic residues" evidence="1">
    <location>
        <begin position="610"/>
        <end position="619"/>
    </location>
</feature>
<accession>A0A395H9K6</accession>
<dbReference type="PANTHER" id="PTHR38697">
    <property type="entry name" value="NUCLEAR PORE COMPLEX PROTEIN SIMILAR TO S. CEREVISIAE NUP2 (EUROFUNG)"/>
    <property type="match status" value="1"/>
</dbReference>
<keyword evidence="4" id="KW-1185">Reference proteome</keyword>
<evidence type="ECO:0000256" key="1">
    <source>
        <dbReference type="SAM" id="MobiDB-lite"/>
    </source>
</evidence>
<feature type="compositionally biased region" description="Polar residues" evidence="1">
    <location>
        <begin position="146"/>
        <end position="171"/>
    </location>
</feature>
<dbReference type="RefSeq" id="XP_025578172.1">
    <property type="nucleotide sequence ID" value="XM_025714845.1"/>
</dbReference>
<feature type="compositionally biased region" description="Low complexity" evidence="1">
    <location>
        <begin position="1186"/>
        <end position="1202"/>
    </location>
</feature>
<feature type="compositionally biased region" description="Basic and acidic residues" evidence="1">
    <location>
        <begin position="1021"/>
        <end position="1061"/>
    </location>
</feature>
<feature type="compositionally biased region" description="Low complexity" evidence="1">
    <location>
        <begin position="212"/>
        <end position="222"/>
    </location>
</feature>
<feature type="compositionally biased region" description="Low complexity" evidence="1">
    <location>
        <begin position="416"/>
        <end position="437"/>
    </location>
</feature>
<feature type="compositionally biased region" description="Polar residues" evidence="1">
    <location>
        <begin position="1155"/>
        <end position="1169"/>
    </location>
</feature>
<gene>
    <name evidence="3" type="ORF">BO80DRAFT_272679</name>
</gene>
<feature type="compositionally biased region" description="Polar residues" evidence="1">
    <location>
        <begin position="701"/>
        <end position="727"/>
    </location>
</feature>
<feature type="compositionally biased region" description="Polar residues" evidence="1">
    <location>
        <begin position="498"/>
        <end position="517"/>
    </location>
</feature>
<dbReference type="Gene3D" id="2.30.29.30">
    <property type="entry name" value="Pleckstrin-homology domain (PH domain)/Phosphotyrosine-binding domain (PTB)"/>
    <property type="match status" value="1"/>
</dbReference>
<dbReference type="SMART" id="SM00160">
    <property type="entry name" value="RanBD"/>
    <property type="match status" value="1"/>
</dbReference>
<dbReference type="CDD" id="cd13170">
    <property type="entry name" value="RanBD_NUP50"/>
    <property type="match status" value="1"/>
</dbReference>
<feature type="compositionally biased region" description="Acidic residues" evidence="1">
    <location>
        <begin position="891"/>
        <end position="900"/>
    </location>
</feature>
<feature type="compositionally biased region" description="Polar residues" evidence="1">
    <location>
        <begin position="1100"/>
        <end position="1146"/>
    </location>
</feature>
<feature type="compositionally biased region" description="Basic and acidic residues" evidence="1">
    <location>
        <begin position="875"/>
        <end position="890"/>
    </location>
</feature>
<organism evidence="3 4">
    <name type="scientific">Aspergillus ibericus CBS 121593</name>
    <dbReference type="NCBI Taxonomy" id="1448316"/>
    <lineage>
        <taxon>Eukaryota</taxon>
        <taxon>Fungi</taxon>
        <taxon>Dikarya</taxon>
        <taxon>Ascomycota</taxon>
        <taxon>Pezizomycotina</taxon>
        <taxon>Eurotiomycetes</taxon>
        <taxon>Eurotiomycetidae</taxon>
        <taxon>Eurotiales</taxon>
        <taxon>Aspergillaceae</taxon>
        <taxon>Aspergillus</taxon>
        <taxon>Aspergillus subgen. Circumdati</taxon>
    </lineage>
</organism>
<feature type="compositionally biased region" description="Low complexity" evidence="1">
    <location>
        <begin position="341"/>
        <end position="378"/>
    </location>
</feature>
<dbReference type="VEuPathDB" id="FungiDB:BO80DRAFT_272679"/>
<feature type="compositionally biased region" description="Polar residues" evidence="1">
    <location>
        <begin position="223"/>
        <end position="281"/>
    </location>
</feature>
<feature type="compositionally biased region" description="Polar residues" evidence="1">
    <location>
        <begin position="961"/>
        <end position="974"/>
    </location>
</feature>